<dbReference type="AlphaFoldDB" id="A0A9Q1IT62"/>
<evidence type="ECO:0000256" key="1">
    <source>
        <dbReference type="SAM" id="Phobius"/>
    </source>
</evidence>
<organism evidence="2 3">
    <name type="scientific">Synaphobranchus kaupii</name>
    <name type="common">Kaup's arrowtooth eel</name>
    <dbReference type="NCBI Taxonomy" id="118154"/>
    <lineage>
        <taxon>Eukaryota</taxon>
        <taxon>Metazoa</taxon>
        <taxon>Chordata</taxon>
        <taxon>Craniata</taxon>
        <taxon>Vertebrata</taxon>
        <taxon>Euteleostomi</taxon>
        <taxon>Actinopterygii</taxon>
        <taxon>Neopterygii</taxon>
        <taxon>Teleostei</taxon>
        <taxon>Anguilliformes</taxon>
        <taxon>Synaphobranchidae</taxon>
        <taxon>Synaphobranchus</taxon>
    </lineage>
</organism>
<protein>
    <submittedName>
        <fullName evidence="2">Uncharacterized protein</fullName>
    </submittedName>
</protein>
<dbReference type="EMBL" id="JAINUF010000008">
    <property type="protein sequence ID" value="KAJ8351519.1"/>
    <property type="molecule type" value="Genomic_DNA"/>
</dbReference>
<gene>
    <name evidence="2" type="ORF">SKAU_G00229950</name>
</gene>
<name>A0A9Q1IT62_SYNKA</name>
<evidence type="ECO:0000313" key="3">
    <source>
        <dbReference type="Proteomes" id="UP001152622"/>
    </source>
</evidence>
<keyword evidence="1" id="KW-0812">Transmembrane</keyword>
<feature type="transmembrane region" description="Helical" evidence="1">
    <location>
        <begin position="50"/>
        <end position="72"/>
    </location>
</feature>
<dbReference type="Proteomes" id="UP001152622">
    <property type="component" value="Chromosome 8"/>
</dbReference>
<dbReference type="OrthoDB" id="8960680at2759"/>
<reference evidence="2" key="1">
    <citation type="journal article" date="2023" name="Science">
        <title>Genome structures resolve the early diversification of teleost fishes.</title>
        <authorList>
            <person name="Parey E."/>
            <person name="Louis A."/>
            <person name="Montfort J."/>
            <person name="Bouchez O."/>
            <person name="Roques C."/>
            <person name="Iampietro C."/>
            <person name="Lluch J."/>
            <person name="Castinel A."/>
            <person name="Donnadieu C."/>
            <person name="Desvignes T."/>
            <person name="Floi Bucao C."/>
            <person name="Jouanno E."/>
            <person name="Wen M."/>
            <person name="Mejri S."/>
            <person name="Dirks R."/>
            <person name="Jansen H."/>
            <person name="Henkel C."/>
            <person name="Chen W.J."/>
            <person name="Zahm M."/>
            <person name="Cabau C."/>
            <person name="Klopp C."/>
            <person name="Thompson A.W."/>
            <person name="Robinson-Rechavi M."/>
            <person name="Braasch I."/>
            <person name="Lecointre G."/>
            <person name="Bobe J."/>
            <person name="Postlethwait J.H."/>
            <person name="Berthelot C."/>
            <person name="Roest Crollius H."/>
            <person name="Guiguen Y."/>
        </authorList>
    </citation>
    <scope>NUCLEOTIDE SEQUENCE</scope>
    <source>
        <strain evidence="2">WJC10195</strain>
    </source>
</reference>
<keyword evidence="1" id="KW-1133">Transmembrane helix</keyword>
<sequence>MSPFKSSDEGNYTCETVFMDGSETVHFIVKAESNVNALEAQRHPASTPEAVIWSMCGFIALLTLTVLSSVIIRRKLRKKPGTSERFMFPAEEIQDIEPYITYTEKTNAIYDY</sequence>
<keyword evidence="1" id="KW-0472">Membrane</keyword>
<accession>A0A9Q1IT62</accession>
<evidence type="ECO:0000313" key="2">
    <source>
        <dbReference type="EMBL" id="KAJ8351519.1"/>
    </source>
</evidence>
<comment type="caution">
    <text evidence="2">The sequence shown here is derived from an EMBL/GenBank/DDBJ whole genome shotgun (WGS) entry which is preliminary data.</text>
</comment>
<proteinExistence type="predicted"/>
<keyword evidence="3" id="KW-1185">Reference proteome</keyword>